<comment type="caution">
    <text evidence="9">The sequence shown here is derived from an EMBL/GenBank/DDBJ whole genome shotgun (WGS) entry which is preliminary data.</text>
</comment>
<dbReference type="STRING" id="1544798.LH29_00975"/>
<accession>A0A0D8JB39</accession>
<proteinExistence type="predicted"/>
<keyword evidence="7" id="KW-0812">Transmembrane</keyword>
<dbReference type="OrthoDB" id="1091152at2"/>
<evidence type="ECO:0000256" key="3">
    <source>
        <dbReference type="ARBA" id="ARBA00022723"/>
    </source>
</evidence>
<evidence type="ECO:0000256" key="2">
    <source>
        <dbReference type="ARBA" id="ARBA00022485"/>
    </source>
</evidence>
<dbReference type="SUPFAM" id="SSF54862">
    <property type="entry name" value="4Fe-4S ferredoxins"/>
    <property type="match status" value="1"/>
</dbReference>
<reference evidence="9 10" key="1">
    <citation type="submission" date="2014-09" db="EMBL/GenBank/DDBJ databases">
        <title>Draft Genome Sequence of Draconibacterium sp. JN14CK-3.</title>
        <authorList>
            <person name="Dong C."/>
            <person name="Lai Q."/>
            <person name="Shao Z."/>
        </authorList>
    </citation>
    <scope>NUCLEOTIDE SEQUENCE [LARGE SCALE GENOMIC DNA]</scope>
    <source>
        <strain evidence="9 10">JN14CK-3</strain>
    </source>
</reference>
<keyword evidence="7" id="KW-0472">Membrane</keyword>
<keyword evidence="5" id="KW-0408">Iron</keyword>
<keyword evidence="1" id="KW-0813">Transport</keyword>
<dbReference type="InterPro" id="IPR051684">
    <property type="entry name" value="Electron_Trans/Redox"/>
</dbReference>
<dbReference type="Pfam" id="PF12801">
    <property type="entry name" value="Fer4_5"/>
    <property type="match status" value="2"/>
</dbReference>
<keyword evidence="4" id="KW-0249">Electron transport</keyword>
<sequence length="238" mass="26932">MKRQVLRKRISSISFFLFPATFVYFSPYVIVDASAKGIICGSFFMFILLFVGSLFFGRAFCSWACPLGGAQEILSPLKKKFAIKGRIIKWFIWVPWVISIIIVAMRRGGYQEINPIFRTNHGFSLGSIYTAIAYMCVLFVLLTAQFIVGKRSFCRHICWIAPFMILGNKIRILLKTPSLKLAKTDSPCINCKTCTKNCLMGLDVENMIMTNKMEDSECILCGNCADVCNKGCIKLKFQ</sequence>
<organism evidence="9 10">
    <name type="scientific">Draconibacterium sediminis</name>
    <dbReference type="NCBI Taxonomy" id="1544798"/>
    <lineage>
        <taxon>Bacteria</taxon>
        <taxon>Pseudomonadati</taxon>
        <taxon>Bacteroidota</taxon>
        <taxon>Bacteroidia</taxon>
        <taxon>Marinilabiliales</taxon>
        <taxon>Prolixibacteraceae</taxon>
        <taxon>Draconibacterium</taxon>
    </lineage>
</organism>
<feature type="domain" description="4Fe-4S ferredoxin-type" evidence="8">
    <location>
        <begin position="209"/>
        <end position="238"/>
    </location>
</feature>
<evidence type="ECO:0000313" key="9">
    <source>
        <dbReference type="EMBL" id="KJF44137.1"/>
    </source>
</evidence>
<evidence type="ECO:0000256" key="1">
    <source>
        <dbReference type="ARBA" id="ARBA00022448"/>
    </source>
</evidence>
<evidence type="ECO:0000313" key="10">
    <source>
        <dbReference type="Proteomes" id="UP000032544"/>
    </source>
</evidence>
<dbReference type="GO" id="GO:0005886">
    <property type="term" value="C:plasma membrane"/>
    <property type="evidence" value="ECO:0007669"/>
    <property type="project" value="TreeGrafter"/>
</dbReference>
<dbReference type="RefSeq" id="WP_045025701.1">
    <property type="nucleotide sequence ID" value="NZ_JRHC01000001.1"/>
</dbReference>
<dbReference type="AlphaFoldDB" id="A0A0D8JB39"/>
<feature type="transmembrane region" description="Helical" evidence="7">
    <location>
        <begin position="43"/>
        <end position="66"/>
    </location>
</feature>
<name>A0A0D8JB39_9BACT</name>
<keyword evidence="2" id="KW-0004">4Fe-4S</keyword>
<dbReference type="GO" id="GO:0046872">
    <property type="term" value="F:metal ion binding"/>
    <property type="evidence" value="ECO:0007669"/>
    <property type="project" value="UniProtKB-KW"/>
</dbReference>
<evidence type="ECO:0000256" key="6">
    <source>
        <dbReference type="ARBA" id="ARBA00023014"/>
    </source>
</evidence>
<evidence type="ECO:0000259" key="8">
    <source>
        <dbReference type="PROSITE" id="PS51379"/>
    </source>
</evidence>
<keyword evidence="10" id="KW-1185">Reference proteome</keyword>
<feature type="transmembrane region" description="Helical" evidence="7">
    <location>
        <begin position="87"/>
        <end position="106"/>
    </location>
</feature>
<keyword evidence="3" id="KW-0479">Metal-binding</keyword>
<keyword evidence="6" id="KW-0411">Iron-sulfur</keyword>
<evidence type="ECO:0000256" key="7">
    <source>
        <dbReference type="SAM" id="Phobius"/>
    </source>
</evidence>
<evidence type="ECO:0000256" key="5">
    <source>
        <dbReference type="ARBA" id="ARBA00023004"/>
    </source>
</evidence>
<dbReference type="PANTHER" id="PTHR30176">
    <property type="entry name" value="FERREDOXIN-TYPE PROTEIN NAPH"/>
    <property type="match status" value="1"/>
</dbReference>
<protein>
    <recommendedName>
        <fullName evidence="8">4Fe-4S ferredoxin-type domain-containing protein</fullName>
    </recommendedName>
</protein>
<feature type="transmembrane region" description="Helical" evidence="7">
    <location>
        <begin position="126"/>
        <end position="148"/>
    </location>
</feature>
<dbReference type="InterPro" id="IPR017896">
    <property type="entry name" value="4Fe4S_Fe-S-bd"/>
</dbReference>
<gene>
    <name evidence="9" type="ORF">LH29_00975</name>
</gene>
<keyword evidence="7" id="KW-1133">Transmembrane helix</keyword>
<evidence type="ECO:0000256" key="4">
    <source>
        <dbReference type="ARBA" id="ARBA00022982"/>
    </source>
</evidence>
<dbReference type="GO" id="GO:0051539">
    <property type="term" value="F:4 iron, 4 sulfur cluster binding"/>
    <property type="evidence" value="ECO:0007669"/>
    <property type="project" value="UniProtKB-KW"/>
</dbReference>
<dbReference type="Proteomes" id="UP000032544">
    <property type="component" value="Unassembled WGS sequence"/>
</dbReference>
<dbReference type="PANTHER" id="PTHR30176:SF3">
    <property type="entry name" value="FERREDOXIN-TYPE PROTEIN NAPH"/>
    <property type="match status" value="1"/>
</dbReference>
<feature type="transmembrane region" description="Helical" evidence="7">
    <location>
        <begin position="12"/>
        <end position="31"/>
    </location>
</feature>
<dbReference type="PROSITE" id="PS51379">
    <property type="entry name" value="4FE4S_FER_2"/>
    <property type="match status" value="1"/>
</dbReference>
<dbReference type="EMBL" id="JRHC01000001">
    <property type="protein sequence ID" value="KJF44137.1"/>
    <property type="molecule type" value="Genomic_DNA"/>
</dbReference>